<keyword evidence="5" id="KW-1185">Reference proteome</keyword>
<dbReference type="OrthoDB" id="10688944at2759"/>
<name>A0A2B4SDH9_STYPI</name>
<keyword evidence="4" id="KW-0695">RNA-directed DNA polymerase</keyword>
<dbReference type="GO" id="GO:0042981">
    <property type="term" value="P:regulation of apoptotic process"/>
    <property type="evidence" value="ECO:0007669"/>
    <property type="project" value="InterPro"/>
</dbReference>
<evidence type="ECO:0000259" key="3">
    <source>
        <dbReference type="PROSITE" id="PS50878"/>
    </source>
</evidence>
<accession>A0A2B4SDH9</accession>
<keyword evidence="4" id="KW-0808">Transferase</keyword>
<evidence type="ECO:0000313" key="5">
    <source>
        <dbReference type="Proteomes" id="UP000225706"/>
    </source>
</evidence>
<keyword evidence="4" id="KW-0548">Nucleotidyltransferase</keyword>
<evidence type="ECO:0000313" key="4">
    <source>
        <dbReference type="EMBL" id="PFX26592.1"/>
    </source>
</evidence>
<dbReference type="PROSITE" id="PS50878">
    <property type="entry name" value="RT_POL"/>
    <property type="match status" value="1"/>
</dbReference>
<dbReference type="PROSITE" id="PS50168">
    <property type="entry name" value="DED"/>
    <property type="match status" value="1"/>
</dbReference>
<dbReference type="Proteomes" id="UP000225706">
    <property type="component" value="Unassembled WGS sequence"/>
</dbReference>
<feature type="region of interest" description="Disordered" evidence="1">
    <location>
        <begin position="1287"/>
        <end position="1392"/>
    </location>
</feature>
<dbReference type="Pfam" id="PF00078">
    <property type="entry name" value="RVT_1"/>
    <property type="match status" value="1"/>
</dbReference>
<feature type="compositionally biased region" description="Basic and acidic residues" evidence="1">
    <location>
        <begin position="685"/>
        <end position="697"/>
    </location>
</feature>
<dbReference type="PANTHER" id="PTHR33332">
    <property type="entry name" value="REVERSE TRANSCRIPTASE DOMAIN-CONTAINING PROTEIN"/>
    <property type="match status" value="1"/>
</dbReference>
<dbReference type="CDD" id="cd01650">
    <property type="entry name" value="RT_nLTR_like"/>
    <property type="match status" value="1"/>
</dbReference>
<feature type="compositionally biased region" description="Basic and acidic residues" evidence="1">
    <location>
        <begin position="1379"/>
        <end position="1392"/>
    </location>
</feature>
<comment type="caution">
    <text evidence="4">The sequence shown here is derived from an EMBL/GenBank/DDBJ whole genome shotgun (WGS) entry which is preliminary data.</text>
</comment>
<dbReference type="InterPro" id="IPR011029">
    <property type="entry name" value="DEATH-like_dom_sf"/>
</dbReference>
<dbReference type="InterPro" id="IPR001875">
    <property type="entry name" value="DED_dom"/>
</dbReference>
<feature type="domain" description="DED" evidence="2">
    <location>
        <begin position="585"/>
        <end position="660"/>
    </location>
</feature>
<dbReference type="EMBL" id="LSMT01000122">
    <property type="protein sequence ID" value="PFX26592.1"/>
    <property type="molecule type" value="Genomic_DNA"/>
</dbReference>
<proteinExistence type="predicted"/>
<feature type="region of interest" description="Disordered" evidence="1">
    <location>
        <begin position="675"/>
        <end position="746"/>
    </location>
</feature>
<feature type="domain" description="Reverse transcriptase" evidence="3">
    <location>
        <begin position="274"/>
        <end position="558"/>
    </location>
</feature>
<sequence length="1392" mass="154061">MKLSKVTEGESENENHMAELLATDEGVLPDPASILKSNWSRNLSIFPEVTFPDICNYLLPPELFQEKPNRISNSGPLRARIVIKTLSLTKARHVLQTRDADVLQFKRNRRKAERKALKSDLSSDWLAYRKICNRYSALLKSTRVSYYSDLIGQCAGDSGKLFKLVSFLCKGPNVNDLPPHDDPVLLANKFGEFFVKKIELIKDSISDIEVNPPYSDTAAPAVELDSFSPLSVEDVCNIISTSSNASCSLDPIPTWLVKSCLDVLAPSITRMVNLSIRHAYVPDDWKTAIVKPLLKKPGLELTYKNFRPVSNLTFISKIVEKAVLSQLFKHCEYNAPLPKLQSGFRRFHSTETALLKVQSDILMSMDHQEITLLVLLDLSAAFDTIDHQILLNVLESDFGIIGSAHKWFASYLSGRKQRVLINDRTSDDFHLNCGVPQGSCMGPILFILYISRLYHVIANHLPSAHGYADDTQLYLSFRPNDISSQDHAIAALEACISDVRSWLIYNRLLINDSKTEFLVVGSRHQLSKIAIDSITVGNSTIQPLNSVRNLGSWFDSNMSMSIHIEAIDRKMFTFISVYDPPTGHLLQYIIQEISDLLSKSEIERLKNLVTSRVDLDRPARIRKGSELFKELEYKGELSCYYVKYLLEKIHRSDLAENFVAPFHNSEELFRRECHSPQERNQGYETSERTCVVDRRTSNEVGESGEISKSAGIDEEFHVGNPSGGNVCDSDGSTNSSPNQGNSNSASSLVDINYADSSSGRCGLASSCSQSTSTSAVYVESLTEDSCCGAPTISLNSDHNALKARENSAESLFDTTSGRDEKQERSVSLSLTEESFESREVKGWSAVKVEGGKEDLNSSSSICNGAVNGFYLIQHVNIVGDSDGLGCTSGRAQDSFKLKNVSGVSQDSLSPESMPLKQNVSQATISAQKGAVHVLSDSCASSQLNTWEHVEARPKNTTQKQNVSCERITTQKNVATDQADSYLSNQSHEWEHLGVRKRDRTPKKDSISDSSLLFSSLVDQVPQQVGGPVVQGVVNTFLARHSEDKHLHESLYYNNAKEMLAKDMVSMMNMIDSNKAKPYLGDCQVATRSDPFSQPYSSIFPLTNEVYSRVNGEDDCPLSDYFNGNYLLPPGPSYSCIEANTSQNWYSNSFNPNFLGGDFPLDTREPPLLQDGHFTSLQRSDFLQSGFTCSGLTSDFLGTTGPQVTHSVIVTQSNIGFTRTTTVLPPEPLQMQMPSTTNLGFLASSSGNSQIYGNQPNGSRDFPASSLLARAIGSDHRLLPWLESRRKTHLSPVSSVRDSVNTSRHENSNSTSNTIGNYLTSGTFSEGDRAGNSISSGLTSGANRGEDHEEEGEIETERGLQRATFVQESLDSTHNNSRQLEQDKKCKKPEQPN</sequence>
<gene>
    <name evidence="4" type="ORF">AWC38_SpisGene8732</name>
</gene>
<dbReference type="InterPro" id="IPR043502">
    <property type="entry name" value="DNA/RNA_pol_sf"/>
</dbReference>
<feature type="compositionally biased region" description="Polar residues" evidence="1">
    <location>
        <begin position="1331"/>
        <end position="1341"/>
    </location>
</feature>
<dbReference type="SUPFAM" id="SSF47986">
    <property type="entry name" value="DEATH domain"/>
    <property type="match status" value="1"/>
</dbReference>
<feature type="compositionally biased region" description="Polar residues" evidence="1">
    <location>
        <begin position="1363"/>
        <end position="1378"/>
    </location>
</feature>
<evidence type="ECO:0000259" key="2">
    <source>
        <dbReference type="PROSITE" id="PS50168"/>
    </source>
</evidence>
<dbReference type="InterPro" id="IPR000477">
    <property type="entry name" value="RT_dom"/>
</dbReference>
<protein>
    <submittedName>
        <fullName evidence="4">Putative RNA-directed DNA polymerase from transposon X-element</fullName>
    </submittedName>
</protein>
<dbReference type="Gene3D" id="1.10.533.10">
    <property type="entry name" value="Death Domain, Fas"/>
    <property type="match status" value="1"/>
</dbReference>
<organism evidence="4 5">
    <name type="scientific">Stylophora pistillata</name>
    <name type="common">Smooth cauliflower coral</name>
    <dbReference type="NCBI Taxonomy" id="50429"/>
    <lineage>
        <taxon>Eukaryota</taxon>
        <taxon>Metazoa</taxon>
        <taxon>Cnidaria</taxon>
        <taxon>Anthozoa</taxon>
        <taxon>Hexacorallia</taxon>
        <taxon>Scleractinia</taxon>
        <taxon>Astrocoeniina</taxon>
        <taxon>Pocilloporidae</taxon>
        <taxon>Stylophora</taxon>
    </lineage>
</organism>
<evidence type="ECO:0000256" key="1">
    <source>
        <dbReference type="SAM" id="MobiDB-lite"/>
    </source>
</evidence>
<feature type="compositionally biased region" description="Polar residues" evidence="1">
    <location>
        <begin position="1290"/>
        <end position="1323"/>
    </location>
</feature>
<feature type="compositionally biased region" description="Polar residues" evidence="1">
    <location>
        <begin position="730"/>
        <end position="746"/>
    </location>
</feature>
<dbReference type="SUPFAM" id="SSF56672">
    <property type="entry name" value="DNA/RNA polymerases"/>
    <property type="match status" value="1"/>
</dbReference>
<reference evidence="5" key="1">
    <citation type="journal article" date="2017" name="bioRxiv">
        <title>Comparative analysis of the genomes of Stylophora pistillata and Acropora digitifera provides evidence for extensive differences between species of corals.</title>
        <authorList>
            <person name="Voolstra C.R."/>
            <person name="Li Y."/>
            <person name="Liew Y.J."/>
            <person name="Baumgarten S."/>
            <person name="Zoccola D."/>
            <person name="Flot J.-F."/>
            <person name="Tambutte S."/>
            <person name="Allemand D."/>
            <person name="Aranda M."/>
        </authorList>
    </citation>
    <scope>NUCLEOTIDE SEQUENCE [LARGE SCALE GENOMIC DNA]</scope>
</reference>
<dbReference type="GO" id="GO:0003964">
    <property type="term" value="F:RNA-directed DNA polymerase activity"/>
    <property type="evidence" value="ECO:0007669"/>
    <property type="project" value="UniProtKB-KW"/>
</dbReference>